<dbReference type="GeneID" id="54577501"/>
<keyword evidence="2" id="KW-0732">Signal</keyword>
<evidence type="ECO:0000256" key="1">
    <source>
        <dbReference type="ARBA" id="ARBA00006654"/>
    </source>
</evidence>
<feature type="domain" description="5'-Nucleotidase C-terminal" evidence="6">
    <location>
        <begin position="315"/>
        <end position="466"/>
    </location>
</feature>
<dbReference type="RefSeq" id="XP_033678611.1">
    <property type="nucleotide sequence ID" value="XM_033824171.1"/>
</dbReference>
<sequence length="645" mass="72422">MTVKEPIPADETVTFQPDPAPTAPPDLRFVHYNDVYHVDASSAEPVGGIARFQTLVNQYRNGEEFRDQSKLLTFFSGDAFNPSLESSVTKGSHMVAILNGIGTDVACVGNHDLDFGIKQYRHLTSQCTFPWLLANVFDPALGHNVPLGNAGKTVMLTSSNGVKVGVIGLAEREWLDTINSLPPDIIYKSASETAKELIPELRRQGAEIIVAVTHQREPNDNKLAEKCGGGLIDIVLGGHDHYYAHSFINGVHVLRSGTDFKQLSYIEAWRKTSGRGWDFKITRRDVVSTIAQNEDAVKTVERLTRKLREKLDKPIGYTAAPLDARFTTVRTKESNIGNFVCDLMRYYYSADCCIMAAGTIRGDQIYPPGVLRLRDIVNCFPFEDPVVVLKVTGKQIWDALENGVSNYPALEGRFPQVSNIRFEVDYSQPPNSRILSVQIGEDPLHEKKEYVLATRGYMGRGKDGYASLLIEEEGGTAKEIVDEENGVLISTILRQYFMSLKVLGKWKRWGPSMDRAFSSIQTSIERTHAVYPASPTTKSPTSPKFPRHPHIVRLRKQDTESPATSDSEADPDTDEEDHYDDSRPIRFSERELDVLRRVMRKWWRLAGLKGSPRCCDELEEGEFSVDWTKAIAPRVEGRIEEIRRT</sequence>
<feature type="compositionally biased region" description="Basic residues" evidence="4">
    <location>
        <begin position="545"/>
        <end position="554"/>
    </location>
</feature>
<evidence type="ECO:0000313" key="7">
    <source>
        <dbReference type="EMBL" id="KAF2243607.1"/>
    </source>
</evidence>
<evidence type="ECO:0000259" key="5">
    <source>
        <dbReference type="Pfam" id="PF00149"/>
    </source>
</evidence>
<dbReference type="GO" id="GO:0009166">
    <property type="term" value="P:nucleotide catabolic process"/>
    <property type="evidence" value="ECO:0007669"/>
    <property type="project" value="InterPro"/>
</dbReference>
<dbReference type="InterPro" id="IPR029052">
    <property type="entry name" value="Metallo-depent_PP-like"/>
</dbReference>
<dbReference type="InterPro" id="IPR004843">
    <property type="entry name" value="Calcineurin-like_PHP"/>
</dbReference>
<reference evidence="7" key="1">
    <citation type="journal article" date="2020" name="Stud. Mycol.">
        <title>101 Dothideomycetes genomes: a test case for predicting lifestyles and emergence of pathogens.</title>
        <authorList>
            <person name="Haridas S."/>
            <person name="Albert R."/>
            <person name="Binder M."/>
            <person name="Bloem J."/>
            <person name="Labutti K."/>
            <person name="Salamov A."/>
            <person name="Andreopoulos B."/>
            <person name="Baker S."/>
            <person name="Barry K."/>
            <person name="Bills G."/>
            <person name="Bluhm B."/>
            <person name="Cannon C."/>
            <person name="Castanera R."/>
            <person name="Culley D."/>
            <person name="Daum C."/>
            <person name="Ezra D."/>
            <person name="Gonzalez J."/>
            <person name="Henrissat B."/>
            <person name="Kuo A."/>
            <person name="Liang C."/>
            <person name="Lipzen A."/>
            <person name="Lutzoni F."/>
            <person name="Magnuson J."/>
            <person name="Mondo S."/>
            <person name="Nolan M."/>
            <person name="Ohm R."/>
            <person name="Pangilinan J."/>
            <person name="Park H.-J."/>
            <person name="Ramirez L."/>
            <person name="Alfaro M."/>
            <person name="Sun H."/>
            <person name="Tritt A."/>
            <person name="Yoshinaga Y."/>
            <person name="Zwiers L.-H."/>
            <person name="Turgeon B."/>
            <person name="Goodwin S."/>
            <person name="Spatafora J."/>
            <person name="Crous P."/>
            <person name="Grigoriev I."/>
        </authorList>
    </citation>
    <scope>NUCLEOTIDE SEQUENCE</scope>
    <source>
        <strain evidence="7">CBS 122368</strain>
    </source>
</reference>
<evidence type="ECO:0000256" key="2">
    <source>
        <dbReference type="ARBA" id="ARBA00022729"/>
    </source>
</evidence>
<feature type="domain" description="Calcineurin-like phosphoesterase" evidence="5">
    <location>
        <begin position="27"/>
        <end position="243"/>
    </location>
</feature>
<dbReference type="Pfam" id="PF02872">
    <property type="entry name" value="5_nucleotid_C"/>
    <property type="match status" value="1"/>
</dbReference>
<feature type="region of interest" description="Disordered" evidence="4">
    <location>
        <begin position="1"/>
        <end position="21"/>
    </location>
</feature>
<gene>
    <name evidence="7" type="ORF">BU26DRAFT_436314</name>
</gene>
<keyword evidence="3" id="KW-0378">Hydrolase</keyword>
<dbReference type="Pfam" id="PF00149">
    <property type="entry name" value="Metallophos"/>
    <property type="match status" value="1"/>
</dbReference>
<protein>
    <submittedName>
        <fullName evidence="7">Metallo-dependent phosphatase</fullName>
    </submittedName>
</protein>
<dbReference type="PANTHER" id="PTHR11575:SF48">
    <property type="entry name" value="5'-NUCLEOTIDASE"/>
    <property type="match status" value="1"/>
</dbReference>
<feature type="compositionally biased region" description="Acidic residues" evidence="4">
    <location>
        <begin position="567"/>
        <end position="579"/>
    </location>
</feature>
<dbReference type="SUPFAM" id="SSF55816">
    <property type="entry name" value="5'-nucleotidase (syn. UDP-sugar hydrolase), C-terminal domain"/>
    <property type="match status" value="1"/>
</dbReference>
<feature type="compositionally biased region" description="Low complexity" evidence="4">
    <location>
        <begin position="534"/>
        <end position="544"/>
    </location>
</feature>
<dbReference type="InterPro" id="IPR006179">
    <property type="entry name" value="5_nucleotidase/apyrase"/>
</dbReference>
<dbReference type="InterPro" id="IPR041821">
    <property type="entry name" value="CG11883_N"/>
</dbReference>
<proteinExistence type="inferred from homology"/>
<evidence type="ECO:0000259" key="6">
    <source>
        <dbReference type="Pfam" id="PF02872"/>
    </source>
</evidence>
<evidence type="ECO:0000256" key="3">
    <source>
        <dbReference type="RuleBase" id="RU362119"/>
    </source>
</evidence>
<dbReference type="InterPro" id="IPR008334">
    <property type="entry name" value="5'-Nucleotdase_C"/>
</dbReference>
<name>A0A6A6I000_9PLEO</name>
<dbReference type="InterPro" id="IPR036907">
    <property type="entry name" value="5'-Nucleotdase_C_sf"/>
</dbReference>
<dbReference type="SUPFAM" id="SSF56300">
    <property type="entry name" value="Metallo-dependent phosphatases"/>
    <property type="match status" value="1"/>
</dbReference>
<dbReference type="CDD" id="cd07406">
    <property type="entry name" value="MPP_CG11883_N"/>
    <property type="match status" value="1"/>
</dbReference>
<dbReference type="Gene3D" id="3.90.780.10">
    <property type="entry name" value="5'-Nucleotidase, C-terminal domain"/>
    <property type="match status" value="1"/>
</dbReference>
<comment type="similarity">
    <text evidence="1 3">Belongs to the 5'-nucleotidase family.</text>
</comment>
<keyword evidence="8" id="KW-1185">Reference proteome</keyword>
<dbReference type="EMBL" id="ML987204">
    <property type="protein sequence ID" value="KAF2243607.1"/>
    <property type="molecule type" value="Genomic_DNA"/>
</dbReference>
<organism evidence="7 8">
    <name type="scientific">Trematosphaeria pertusa</name>
    <dbReference type="NCBI Taxonomy" id="390896"/>
    <lineage>
        <taxon>Eukaryota</taxon>
        <taxon>Fungi</taxon>
        <taxon>Dikarya</taxon>
        <taxon>Ascomycota</taxon>
        <taxon>Pezizomycotina</taxon>
        <taxon>Dothideomycetes</taxon>
        <taxon>Pleosporomycetidae</taxon>
        <taxon>Pleosporales</taxon>
        <taxon>Massarineae</taxon>
        <taxon>Trematosphaeriaceae</taxon>
        <taxon>Trematosphaeria</taxon>
    </lineage>
</organism>
<evidence type="ECO:0000256" key="4">
    <source>
        <dbReference type="SAM" id="MobiDB-lite"/>
    </source>
</evidence>
<dbReference type="AlphaFoldDB" id="A0A6A6I000"/>
<feature type="region of interest" description="Disordered" evidence="4">
    <location>
        <begin position="528"/>
        <end position="582"/>
    </location>
</feature>
<dbReference type="GO" id="GO:0000166">
    <property type="term" value="F:nucleotide binding"/>
    <property type="evidence" value="ECO:0007669"/>
    <property type="project" value="UniProtKB-KW"/>
</dbReference>
<accession>A0A6A6I000</accession>
<dbReference type="OrthoDB" id="10252235at2759"/>
<keyword evidence="3" id="KW-0547">Nucleotide-binding</keyword>
<dbReference type="GO" id="GO:0016787">
    <property type="term" value="F:hydrolase activity"/>
    <property type="evidence" value="ECO:0007669"/>
    <property type="project" value="UniProtKB-KW"/>
</dbReference>
<dbReference type="Proteomes" id="UP000800094">
    <property type="component" value="Unassembled WGS sequence"/>
</dbReference>
<dbReference type="PRINTS" id="PR01607">
    <property type="entry name" value="APYRASEFAMLY"/>
</dbReference>
<dbReference type="Gene3D" id="3.60.21.10">
    <property type="match status" value="1"/>
</dbReference>
<dbReference type="PANTHER" id="PTHR11575">
    <property type="entry name" value="5'-NUCLEOTIDASE-RELATED"/>
    <property type="match status" value="1"/>
</dbReference>
<evidence type="ECO:0000313" key="8">
    <source>
        <dbReference type="Proteomes" id="UP000800094"/>
    </source>
</evidence>